<sequence>MKNNHYILIVAGGTGTRLYPWSREAKPKQFQKIFGNKTLLEQTYLRSKKIVGRNNIFVSTNNKYVSLTKKFLPELDPKQILPEPYKKNTAPAISMAVAQIHKLDPNAIIASIHSDHIVLKEDAFKDAINLAFTSVKIEKDIIFTIGIKPTHPHTGYGYIEKGKLKQEIDNHNIFWAKKFVEKPNHQTAENYFKTGRFDWNAGYFIFSAKHYLNELKKYALNLSKGIDKIIKNKKNLKTIYDKFESASVDTVIMEKTDKIAVIPVDLGWSDVGSWDSVSQLFENNTNDNNGNYFEGLVTLVDTKNSMVLNESGNKLIATVGLENIIVVSGEDAILVAQKGKSEGVKQVVEELKRKRKHKLL</sequence>
<accession>A0A2M7W3E7</accession>
<dbReference type="InterPro" id="IPR049577">
    <property type="entry name" value="GMPP_N"/>
</dbReference>
<dbReference type="SUPFAM" id="SSF159283">
    <property type="entry name" value="Guanosine diphospho-D-mannose pyrophosphorylase/mannose-6-phosphate isomerase linker domain"/>
    <property type="match status" value="1"/>
</dbReference>
<dbReference type="Pfam" id="PF22640">
    <property type="entry name" value="ManC_GMP_beta-helix"/>
    <property type="match status" value="1"/>
</dbReference>
<evidence type="ECO:0000259" key="2">
    <source>
        <dbReference type="Pfam" id="PF22640"/>
    </source>
</evidence>
<organism evidence="3 4">
    <name type="scientific">Candidatus Berkelbacteria bacterium CG_4_10_14_0_2_um_filter_35_9_33_12</name>
    <dbReference type="NCBI Taxonomy" id="1974499"/>
    <lineage>
        <taxon>Bacteria</taxon>
        <taxon>Candidatus Berkelbacteria</taxon>
    </lineage>
</organism>
<dbReference type="InterPro" id="IPR005835">
    <property type="entry name" value="NTP_transferase_dom"/>
</dbReference>
<proteinExistence type="predicted"/>
<dbReference type="Proteomes" id="UP000230137">
    <property type="component" value="Unassembled WGS sequence"/>
</dbReference>
<dbReference type="PANTHER" id="PTHR46390">
    <property type="entry name" value="MANNOSE-1-PHOSPHATE GUANYLYLTRANSFERASE"/>
    <property type="match status" value="1"/>
</dbReference>
<dbReference type="InterPro" id="IPR054566">
    <property type="entry name" value="ManC/GMP-like_b-helix"/>
</dbReference>
<dbReference type="Pfam" id="PF00483">
    <property type="entry name" value="NTP_transferase"/>
    <property type="match status" value="1"/>
</dbReference>
<keyword evidence="3" id="KW-0808">Transferase</keyword>
<evidence type="ECO:0000313" key="4">
    <source>
        <dbReference type="Proteomes" id="UP000230137"/>
    </source>
</evidence>
<reference evidence="4" key="1">
    <citation type="submission" date="2017-09" db="EMBL/GenBank/DDBJ databases">
        <title>Depth-based differentiation of microbial function through sediment-hosted aquifers and enrichment of novel symbionts in the deep terrestrial subsurface.</title>
        <authorList>
            <person name="Probst A.J."/>
            <person name="Ladd B."/>
            <person name="Jarett J.K."/>
            <person name="Geller-Mcgrath D.E."/>
            <person name="Sieber C.M.K."/>
            <person name="Emerson J.B."/>
            <person name="Anantharaman K."/>
            <person name="Thomas B.C."/>
            <person name="Malmstrom R."/>
            <person name="Stieglmeier M."/>
            <person name="Klingl A."/>
            <person name="Woyke T."/>
            <person name="Ryan C.M."/>
            <person name="Banfield J.F."/>
        </authorList>
    </citation>
    <scope>NUCLEOTIDE SEQUENCE [LARGE SCALE GENOMIC DNA]</scope>
</reference>
<dbReference type="InterPro" id="IPR051161">
    <property type="entry name" value="Mannose-6P_isomerase_type2"/>
</dbReference>
<dbReference type="SUPFAM" id="SSF53448">
    <property type="entry name" value="Nucleotide-diphospho-sugar transferases"/>
    <property type="match status" value="1"/>
</dbReference>
<dbReference type="Gene3D" id="3.90.550.10">
    <property type="entry name" value="Spore Coat Polysaccharide Biosynthesis Protein SpsA, Chain A"/>
    <property type="match status" value="1"/>
</dbReference>
<comment type="caution">
    <text evidence="3">The sequence shown here is derived from an EMBL/GenBank/DDBJ whole genome shotgun (WGS) entry which is preliminary data.</text>
</comment>
<dbReference type="EMBL" id="PFQF01000041">
    <property type="protein sequence ID" value="PJA20033.1"/>
    <property type="molecule type" value="Genomic_DNA"/>
</dbReference>
<protein>
    <submittedName>
        <fullName evidence="3">Mannose-1-phosphate guanylyltransferase</fullName>
    </submittedName>
</protein>
<dbReference type="InterPro" id="IPR029044">
    <property type="entry name" value="Nucleotide-diphossugar_trans"/>
</dbReference>
<dbReference type="PANTHER" id="PTHR46390:SF1">
    <property type="entry name" value="MANNOSE-1-PHOSPHATE GUANYLYLTRANSFERASE"/>
    <property type="match status" value="1"/>
</dbReference>
<keyword evidence="3" id="KW-0548">Nucleotidyltransferase</keyword>
<evidence type="ECO:0000313" key="3">
    <source>
        <dbReference type="EMBL" id="PJA20033.1"/>
    </source>
</evidence>
<evidence type="ECO:0000259" key="1">
    <source>
        <dbReference type="Pfam" id="PF00483"/>
    </source>
</evidence>
<feature type="domain" description="Nucleotidyl transferase" evidence="1">
    <location>
        <begin position="8"/>
        <end position="283"/>
    </location>
</feature>
<dbReference type="GO" id="GO:0004475">
    <property type="term" value="F:mannose-1-phosphate guanylyltransferase (GTP) activity"/>
    <property type="evidence" value="ECO:0007669"/>
    <property type="project" value="InterPro"/>
</dbReference>
<name>A0A2M7W3E7_9BACT</name>
<feature type="domain" description="MannoseP isomerase/GMP-like beta-helix" evidence="2">
    <location>
        <begin position="298"/>
        <end position="351"/>
    </location>
</feature>
<gene>
    <name evidence="3" type="ORF">COX60_03005</name>
</gene>
<dbReference type="AlphaFoldDB" id="A0A2M7W3E7"/>
<dbReference type="GO" id="GO:0009298">
    <property type="term" value="P:GDP-mannose biosynthetic process"/>
    <property type="evidence" value="ECO:0007669"/>
    <property type="project" value="TreeGrafter"/>
</dbReference>
<dbReference type="CDD" id="cd02509">
    <property type="entry name" value="GDP-M1P_Guanylyltransferase"/>
    <property type="match status" value="1"/>
</dbReference>